<dbReference type="PANTHER" id="PTHR45896:SF1">
    <property type="entry name" value="N-ALPHA-ACETYLTRANSFERASE 30"/>
    <property type="match status" value="1"/>
</dbReference>
<evidence type="ECO:0000259" key="5">
    <source>
        <dbReference type="PROSITE" id="PS51186"/>
    </source>
</evidence>
<proteinExistence type="inferred from homology"/>
<dbReference type="GO" id="GO:0004596">
    <property type="term" value="F:protein-N-terminal amino-acid acetyltransferase activity"/>
    <property type="evidence" value="ECO:0007669"/>
    <property type="project" value="InterPro"/>
</dbReference>
<dbReference type="CDD" id="cd04301">
    <property type="entry name" value="NAT_SF"/>
    <property type="match status" value="1"/>
</dbReference>
<feature type="region of interest" description="Disordered" evidence="4">
    <location>
        <begin position="1"/>
        <end position="98"/>
    </location>
</feature>
<dbReference type="Proteomes" id="UP000823405">
    <property type="component" value="Unassembled WGS sequence"/>
</dbReference>
<keyword evidence="7" id="KW-1185">Reference proteome</keyword>
<keyword evidence="1" id="KW-0808">Transferase</keyword>
<sequence>MPPKSKLKPKTKSKTGGGGGGPTPSGPAATAPPDSTTPESSHGSSTPTSTTTASSTATTTTSTSTTTGGAKTESSSISISISNNNTTTTPATTSNAPLPPIDYVGYESEHQLQGMMSLIENDLSEPYSIYTYRYFLHQWPKLSFLAMDREKGTCIGVIVCRLEPHGHSARNRGYIAMLAVSKEYRKRKIGSTLVLMAIEAMKSAGADEIVLETEYTNLSAIALYQQMGFIKDKRLYRYYLNGVDAFRLKLLCKPELLALDPALVQA</sequence>
<gene>
    <name evidence="6" type="ORF">BGZ97_007220</name>
</gene>
<dbReference type="GO" id="GO:0031417">
    <property type="term" value="C:NatC complex"/>
    <property type="evidence" value="ECO:0007669"/>
    <property type="project" value="TreeGrafter"/>
</dbReference>
<feature type="compositionally biased region" description="Low complexity" evidence="4">
    <location>
        <begin position="26"/>
        <end position="96"/>
    </location>
</feature>
<dbReference type="InterPro" id="IPR016181">
    <property type="entry name" value="Acyl_CoA_acyltransferase"/>
</dbReference>
<dbReference type="AlphaFoldDB" id="A0A9P6RAW2"/>
<comment type="caution">
    <text evidence="6">The sequence shown here is derived from an EMBL/GenBank/DDBJ whole genome shotgun (WGS) entry which is preliminary data.</text>
</comment>
<reference evidence="6" key="1">
    <citation type="journal article" date="2020" name="Fungal Divers.">
        <title>Resolving the Mortierellaceae phylogeny through synthesis of multi-gene phylogenetics and phylogenomics.</title>
        <authorList>
            <person name="Vandepol N."/>
            <person name="Liber J."/>
            <person name="Desiro A."/>
            <person name="Na H."/>
            <person name="Kennedy M."/>
            <person name="Barry K."/>
            <person name="Grigoriev I.V."/>
            <person name="Miller A.N."/>
            <person name="O'Donnell K."/>
            <person name="Stajich J.E."/>
            <person name="Bonito G."/>
        </authorList>
    </citation>
    <scope>NUCLEOTIDE SEQUENCE</scope>
    <source>
        <strain evidence="6">NVP60</strain>
    </source>
</reference>
<dbReference type="PROSITE" id="PS51186">
    <property type="entry name" value="GNAT"/>
    <property type="match status" value="1"/>
</dbReference>
<evidence type="ECO:0000256" key="2">
    <source>
        <dbReference type="ARBA" id="ARBA00023315"/>
    </source>
</evidence>
<dbReference type="SUPFAM" id="SSF55729">
    <property type="entry name" value="Acyl-CoA N-acyltransferases (Nat)"/>
    <property type="match status" value="1"/>
</dbReference>
<protein>
    <recommendedName>
        <fullName evidence="5">N-acetyltransferase domain-containing protein</fullName>
    </recommendedName>
</protein>
<evidence type="ECO:0000256" key="3">
    <source>
        <dbReference type="ARBA" id="ARBA00024025"/>
    </source>
</evidence>
<dbReference type="Gene3D" id="3.40.630.30">
    <property type="match status" value="1"/>
</dbReference>
<evidence type="ECO:0000313" key="6">
    <source>
        <dbReference type="EMBL" id="KAG0316222.1"/>
    </source>
</evidence>
<accession>A0A9P6RAW2</accession>
<feature type="domain" description="N-acetyltransferase" evidence="5">
    <location>
        <begin position="101"/>
        <end position="253"/>
    </location>
</feature>
<evidence type="ECO:0000256" key="4">
    <source>
        <dbReference type="SAM" id="MobiDB-lite"/>
    </source>
</evidence>
<comment type="similarity">
    <text evidence="3">Belongs to the acetyltransferase family. MAK3 subfamily.</text>
</comment>
<feature type="compositionally biased region" description="Basic residues" evidence="4">
    <location>
        <begin position="1"/>
        <end position="13"/>
    </location>
</feature>
<dbReference type="InterPro" id="IPR000182">
    <property type="entry name" value="GNAT_dom"/>
</dbReference>
<organism evidence="6 7">
    <name type="scientific">Linnemannia gamsii</name>
    <dbReference type="NCBI Taxonomy" id="64522"/>
    <lineage>
        <taxon>Eukaryota</taxon>
        <taxon>Fungi</taxon>
        <taxon>Fungi incertae sedis</taxon>
        <taxon>Mucoromycota</taxon>
        <taxon>Mortierellomycotina</taxon>
        <taxon>Mortierellomycetes</taxon>
        <taxon>Mortierellales</taxon>
        <taxon>Mortierellaceae</taxon>
        <taxon>Linnemannia</taxon>
    </lineage>
</organism>
<dbReference type="EMBL" id="JAAAIN010000320">
    <property type="protein sequence ID" value="KAG0316222.1"/>
    <property type="molecule type" value="Genomic_DNA"/>
</dbReference>
<keyword evidence="2" id="KW-0012">Acyltransferase</keyword>
<dbReference type="OrthoDB" id="249099at2759"/>
<dbReference type="PANTHER" id="PTHR45896">
    <property type="entry name" value="N-ALPHA-ACETYLTRANSFERASE 30"/>
    <property type="match status" value="1"/>
</dbReference>
<evidence type="ECO:0000256" key="1">
    <source>
        <dbReference type="ARBA" id="ARBA00022679"/>
    </source>
</evidence>
<evidence type="ECO:0000313" key="7">
    <source>
        <dbReference type="Proteomes" id="UP000823405"/>
    </source>
</evidence>
<dbReference type="InterPro" id="IPR044542">
    <property type="entry name" value="NAA30-like"/>
</dbReference>
<name>A0A9P6RAW2_9FUNG</name>
<dbReference type="Pfam" id="PF00583">
    <property type="entry name" value="Acetyltransf_1"/>
    <property type="match status" value="1"/>
</dbReference>